<reference evidence="11" key="2">
    <citation type="journal article" date="2019" name="Int. J. Syst. Evol. Microbiol.">
        <title>The Global Catalogue of Microorganisms (GCM) 10K type strain sequencing project: providing services to taxonomists for standard genome sequencing and annotation.</title>
        <authorList>
            <consortium name="The Broad Institute Genomics Platform"/>
            <consortium name="The Broad Institute Genome Sequencing Center for Infectious Disease"/>
            <person name="Wu L."/>
            <person name="Ma J."/>
        </authorList>
    </citation>
    <scope>NUCLEOTIDE SEQUENCE [LARGE SCALE GENOMIC DNA]</scope>
    <source>
        <strain evidence="11">NBRC 107715</strain>
    </source>
</reference>
<dbReference type="Proteomes" id="UP001156856">
    <property type="component" value="Unassembled WGS sequence"/>
</dbReference>
<feature type="binding site" evidence="7">
    <location>
        <position position="83"/>
    </location>
    <ligand>
        <name>S-adenosyl-L-methionine</name>
        <dbReference type="ChEBI" id="CHEBI:59789"/>
    </ligand>
</feature>
<dbReference type="SUPFAM" id="SSF53335">
    <property type="entry name" value="S-adenosyl-L-methionine-dependent methyltransferases"/>
    <property type="match status" value="1"/>
</dbReference>
<dbReference type="Proteomes" id="UP000321960">
    <property type="component" value="Unassembled WGS sequence"/>
</dbReference>
<dbReference type="EC" id="2.1.1.33" evidence="7"/>
<feature type="binding site" evidence="7">
    <location>
        <begin position="231"/>
        <end position="234"/>
    </location>
    <ligand>
        <name>substrate</name>
    </ligand>
</feature>
<evidence type="ECO:0000256" key="7">
    <source>
        <dbReference type="HAMAP-Rule" id="MF_01057"/>
    </source>
</evidence>
<protein>
    <recommendedName>
        <fullName evidence="7">tRNA (guanine-N(7)-)-methyltransferase</fullName>
        <ecNumber evidence="7">2.1.1.33</ecNumber>
    </recommendedName>
    <alternativeName>
        <fullName evidence="7">tRNA (guanine(46)-N(7))-methyltransferase</fullName>
    </alternativeName>
    <alternativeName>
        <fullName evidence="7">tRNA(m7G46)-methyltransferase</fullName>
    </alternativeName>
</protein>
<sequence>MPVAPGTDRRAITERCVTTPGRSAPETPERAFFGRRKGKRLREGQEQRLAELLPRLRVVLPEPGGRLDPAALFAEPKSAHWLEIGFGGGEHLAHQARTHPEIGFIGAEPFVNGVVKLLRAVDEGGLANIRVRDEDVTALLAALPDASLSRVYLLYPDPWPKRRQRKRRFVSDESLAEIARVLKPGGLFRFASDIDDYAGWTLVRAARCPGLAWTARSAADWREPYPDWPGTRYEAKAIAAGRRPTYLEFVRT</sequence>
<evidence type="ECO:0000256" key="2">
    <source>
        <dbReference type="ARBA" id="ARBA00003015"/>
    </source>
</evidence>
<dbReference type="PROSITE" id="PS51625">
    <property type="entry name" value="SAM_MT_TRMB"/>
    <property type="match status" value="1"/>
</dbReference>
<accession>A0A512J3G9</accession>
<feature type="binding site" evidence="7">
    <location>
        <position position="157"/>
    </location>
    <ligand>
        <name>S-adenosyl-L-methionine</name>
        <dbReference type="ChEBI" id="CHEBI:59789"/>
    </ligand>
</feature>
<feature type="binding site" evidence="7">
    <location>
        <position position="193"/>
    </location>
    <ligand>
        <name>substrate</name>
    </ligand>
</feature>
<dbReference type="EMBL" id="BSPK01000053">
    <property type="protein sequence ID" value="GLS64784.1"/>
    <property type="molecule type" value="Genomic_DNA"/>
</dbReference>
<dbReference type="GO" id="GO:0043527">
    <property type="term" value="C:tRNA methyltransferase complex"/>
    <property type="evidence" value="ECO:0007669"/>
    <property type="project" value="TreeGrafter"/>
</dbReference>
<feature type="binding site" evidence="7">
    <location>
        <position position="161"/>
    </location>
    <ligand>
        <name>substrate</name>
    </ligand>
</feature>
<evidence type="ECO:0000313" key="9">
    <source>
        <dbReference type="EMBL" id="GLS64784.1"/>
    </source>
</evidence>
<comment type="pathway">
    <text evidence="7">tRNA modification; N(7)-methylguanine-tRNA biosynthesis.</text>
</comment>
<organism evidence="8 10">
    <name type="scientific">Methylobacterium oxalidis</name>
    <dbReference type="NCBI Taxonomy" id="944322"/>
    <lineage>
        <taxon>Bacteria</taxon>
        <taxon>Pseudomonadati</taxon>
        <taxon>Pseudomonadota</taxon>
        <taxon>Alphaproteobacteria</taxon>
        <taxon>Hyphomicrobiales</taxon>
        <taxon>Methylobacteriaceae</taxon>
        <taxon>Methylobacterium</taxon>
    </lineage>
</organism>
<keyword evidence="11" id="KW-1185">Reference proteome</keyword>
<dbReference type="Gene3D" id="3.40.50.150">
    <property type="entry name" value="Vaccinia Virus protein VP39"/>
    <property type="match status" value="1"/>
</dbReference>
<comment type="catalytic activity">
    <reaction evidence="1 7">
        <text>guanosine(46) in tRNA + S-adenosyl-L-methionine = N(7)-methylguanosine(46) in tRNA + S-adenosyl-L-homocysteine</text>
        <dbReference type="Rhea" id="RHEA:42708"/>
        <dbReference type="Rhea" id="RHEA-COMP:10188"/>
        <dbReference type="Rhea" id="RHEA-COMP:10189"/>
        <dbReference type="ChEBI" id="CHEBI:57856"/>
        <dbReference type="ChEBI" id="CHEBI:59789"/>
        <dbReference type="ChEBI" id="CHEBI:74269"/>
        <dbReference type="ChEBI" id="CHEBI:74480"/>
        <dbReference type="EC" id="2.1.1.33"/>
    </reaction>
</comment>
<gene>
    <name evidence="7 8" type="primary">trmB</name>
    <name evidence="9" type="ORF">GCM10007888_31650</name>
    <name evidence="8" type="ORF">MOX02_25430</name>
</gene>
<dbReference type="Pfam" id="PF02390">
    <property type="entry name" value="Methyltransf_4"/>
    <property type="match status" value="1"/>
</dbReference>
<evidence type="ECO:0000256" key="3">
    <source>
        <dbReference type="ARBA" id="ARBA00022603"/>
    </source>
</evidence>
<dbReference type="InterPro" id="IPR029063">
    <property type="entry name" value="SAM-dependent_MTases_sf"/>
</dbReference>
<dbReference type="UniPathway" id="UPA00989"/>
<evidence type="ECO:0000256" key="6">
    <source>
        <dbReference type="ARBA" id="ARBA00022694"/>
    </source>
</evidence>
<dbReference type="GO" id="GO:0008176">
    <property type="term" value="F:tRNA (guanine(46)-N7)-methyltransferase activity"/>
    <property type="evidence" value="ECO:0007669"/>
    <property type="project" value="UniProtKB-UniRule"/>
</dbReference>
<reference evidence="9" key="1">
    <citation type="journal article" date="2014" name="Int. J. Syst. Evol. Microbiol.">
        <title>Complete genome of a new Firmicutes species belonging to the dominant human colonic microbiota ('Ruminococcus bicirculans') reveals two chromosomes and a selective capacity to utilize plant glucans.</title>
        <authorList>
            <consortium name="NISC Comparative Sequencing Program"/>
            <person name="Wegmann U."/>
            <person name="Louis P."/>
            <person name="Goesmann A."/>
            <person name="Henrissat B."/>
            <person name="Duncan S.H."/>
            <person name="Flint H.J."/>
        </authorList>
    </citation>
    <scope>NUCLEOTIDE SEQUENCE</scope>
    <source>
        <strain evidence="9">NBRC 107715</strain>
    </source>
</reference>
<dbReference type="InterPro" id="IPR003358">
    <property type="entry name" value="tRNA_(Gua-N-7)_MeTrfase_Trmb"/>
</dbReference>
<evidence type="ECO:0000313" key="11">
    <source>
        <dbReference type="Proteomes" id="UP001156856"/>
    </source>
</evidence>
<name>A0A512J3G9_9HYPH</name>
<keyword evidence="5 7" id="KW-0949">S-adenosyl-L-methionine</keyword>
<dbReference type="EMBL" id="BJZU01000047">
    <property type="protein sequence ID" value="GEP04505.1"/>
    <property type="molecule type" value="Genomic_DNA"/>
</dbReference>
<proteinExistence type="inferred from homology"/>
<reference evidence="9" key="4">
    <citation type="submission" date="2023-01" db="EMBL/GenBank/DDBJ databases">
        <title>Draft genome sequence of Methylobacterium oxalidis strain NBRC 107715.</title>
        <authorList>
            <person name="Sun Q."/>
            <person name="Mori K."/>
        </authorList>
    </citation>
    <scope>NUCLEOTIDE SEQUENCE</scope>
    <source>
        <strain evidence="9">NBRC 107715</strain>
    </source>
</reference>
<comment type="caution">
    <text evidence="7">Lacks conserved residue(s) required for the propagation of feature annotation.</text>
</comment>
<comment type="function">
    <text evidence="2 7">Catalyzes the formation of N(7)-methylguanine at position 46 (m7G46) in tRNA.</text>
</comment>
<dbReference type="PANTHER" id="PTHR23417:SF14">
    <property type="entry name" value="PENTACOTRIPEPTIDE-REPEAT REGION OF PRORP DOMAIN-CONTAINING PROTEIN"/>
    <property type="match status" value="1"/>
</dbReference>
<dbReference type="HAMAP" id="MF_01057">
    <property type="entry name" value="tRNA_methyltr_TrmB"/>
    <property type="match status" value="1"/>
</dbReference>
<comment type="similarity">
    <text evidence="7">Belongs to the class I-like SAM-binding methyltransferase superfamily. TrmB family.</text>
</comment>
<keyword evidence="3 7" id="KW-0489">Methyltransferase</keyword>
<comment type="caution">
    <text evidence="8">The sequence shown here is derived from an EMBL/GenBank/DDBJ whole genome shotgun (WGS) entry which is preliminary data.</text>
</comment>
<evidence type="ECO:0000313" key="8">
    <source>
        <dbReference type="EMBL" id="GEP04505.1"/>
    </source>
</evidence>
<keyword evidence="4 7" id="KW-0808">Transferase</keyword>
<evidence type="ECO:0000256" key="5">
    <source>
        <dbReference type="ARBA" id="ARBA00022691"/>
    </source>
</evidence>
<feature type="binding site" evidence="7">
    <location>
        <position position="135"/>
    </location>
    <ligand>
        <name>S-adenosyl-L-methionine</name>
        <dbReference type="ChEBI" id="CHEBI:59789"/>
    </ligand>
</feature>
<keyword evidence="6 7" id="KW-0819">tRNA processing</keyword>
<reference evidence="8 10" key="3">
    <citation type="submission" date="2019-07" db="EMBL/GenBank/DDBJ databases">
        <title>Whole genome shotgun sequence of Methylobacterium oxalidis NBRC 107715.</title>
        <authorList>
            <person name="Hosoyama A."/>
            <person name="Uohara A."/>
            <person name="Ohji S."/>
            <person name="Ichikawa N."/>
        </authorList>
    </citation>
    <scope>NUCLEOTIDE SEQUENCE [LARGE SCALE GENOMIC DNA]</scope>
    <source>
        <strain evidence="8 10">NBRC 107715</strain>
    </source>
</reference>
<feature type="binding site" evidence="7">
    <location>
        <position position="108"/>
    </location>
    <ligand>
        <name>S-adenosyl-L-methionine</name>
        <dbReference type="ChEBI" id="CHEBI:59789"/>
    </ligand>
</feature>
<dbReference type="AlphaFoldDB" id="A0A512J3G9"/>
<evidence type="ECO:0000256" key="4">
    <source>
        <dbReference type="ARBA" id="ARBA00022679"/>
    </source>
</evidence>
<evidence type="ECO:0000313" key="10">
    <source>
        <dbReference type="Proteomes" id="UP000321960"/>
    </source>
</evidence>
<dbReference type="InterPro" id="IPR055361">
    <property type="entry name" value="tRNA_methyltr_TrmB_bact"/>
</dbReference>
<evidence type="ECO:0000256" key="1">
    <source>
        <dbReference type="ARBA" id="ARBA00000142"/>
    </source>
</evidence>
<dbReference type="PANTHER" id="PTHR23417">
    <property type="entry name" value="3-DEOXY-D-MANNO-OCTULOSONIC-ACID TRANSFERASE/TRNA GUANINE-N 7 - -METHYLTRANSFERASE"/>
    <property type="match status" value="1"/>
</dbReference>